<evidence type="ECO:0000313" key="12">
    <source>
        <dbReference type="Proteomes" id="UP000000305"/>
    </source>
</evidence>
<dbReference type="PANTHER" id="PTHR42643">
    <property type="entry name" value="IONOTROPIC RECEPTOR 20A-RELATED"/>
    <property type="match status" value="1"/>
</dbReference>
<dbReference type="Pfam" id="PF00060">
    <property type="entry name" value="Lig_chan"/>
    <property type="match status" value="1"/>
</dbReference>
<evidence type="ECO:0000256" key="6">
    <source>
        <dbReference type="ARBA" id="ARBA00023136"/>
    </source>
</evidence>
<keyword evidence="3" id="KW-1003">Cell membrane</keyword>
<gene>
    <name evidence="11" type="ORF">DAPPUDRAFT_263197</name>
</gene>
<keyword evidence="8" id="KW-0325">Glycoprotein</keyword>
<feature type="transmembrane region" description="Helical" evidence="9">
    <location>
        <begin position="50"/>
        <end position="70"/>
    </location>
</feature>
<dbReference type="InterPro" id="IPR052192">
    <property type="entry name" value="Insect_Ionotropic_Sensory_Rcpt"/>
</dbReference>
<dbReference type="AlphaFoldDB" id="E9HPB3"/>
<dbReference type="InParanoid" id="E9HPB3"/>
<comment type="subcellular location">
    <subcellularLocation>
        <location evidence="1">Cell membrane</location>
        <topology evidence="1">Multi-pass membrane protein</topology>
    </subcellularLocation>
</comment>
<organism evidence="11 12">
    <name type="scientific">Daphnia pulex</name>
    <name type="common">Water flea</name>
    <dbReference type="NCBI Taxonomy" id="6669"/>
    <lineage>
        <taxon>Eukaryota</taxon>
        <taxon>Metazoa</taxon>
        <taxon>Ecdysozoa</taxon>
        <taxon>Arthropoda</taxon>
        <taxon>Crustacea</taxon>
        <taxon>Branchiopoda</taxon>
        <taxon>Diplostraca</taxon>
        <taxon>Cladocera</taxon>
        <taxon>Anomopoda</taxon>
        <taxon>Daphniidae</taxon>
        <taxon>Daphnia</taxon>
    </lineage>
</organism>
<dbReference type="HOGENOM" id="CLU_007257_4_2_1"/>
<feature type="transmembrane region" description="Helical" evidence="9">
    <location>
        <begin position="116"/>
        <end position="140"/>
    </location>
</feature>
<dbReference type="PANTHER" id="PTHR42643:SF24">
    <property type="entry name" value="IONOTROPIC RECEPTOR 60A"/>
    <property type="match status" value="1"/>
</dbReference>
<evidence type="ECO:0000256" key="1">
    <source>
        <dbReference type="ARBA" id="ARBA00004651"/>
    </source>
</evidence>
<keyword evidence="5 9" id="KW-1133">Transmembrane helix</keyword>
<evidence type="ECO:0000256" key="8">
    <source>
        <dbReference type="ARBA" id="ARBA00023180"/>
    </source>
</evidence>
<keyword evidence="12" id="KW-1185">Reference proteome</keyword>
<keyword evidence="4 9" id="KW-0812">Transmembrane</keyword>
<protein>
    <recommendedName>
        <fullName evidence="10">Ionotropic glutamate receptor C-terminal domain-containing protein</fullName>
    </recommendedName>
</protein>
<dbReference type="KEGG" id="dpx:DAPPUDRAFT_263197"/>
<evidence type="ECO:0000256" key="2">
    <source>
        <dbReference type="ARBA" id="ARBA00008685"/>
    </source>
</evidence>
<accession>E9HPB3</accession>
<dbReference type="InterPro" id="IPR001320">
    <property type="entry name" value="Iontro_rcpt_C"/>
</dbReference>
<feature type="domain" description="Ionotropic glutamate receptor C-terminal" evidence="10">
    <location>
        <begin position="49"/>
        <end position="290"/>
    </location>
</feature>
<reference evidence="11 12" key="1">
    <citation type="journal article" date="2011" name="Science">
        <title>The ecoresponsive genome of Daphnia pulex.</title>
        <authorList>
            <person name="Colbourne J.K."/>
            <person name="Pfrender M.E."/>
            <person name="Gilbert D."/>
            <person name="Thomas W.K."/>
            <person name="Tucker A."/>
            <person name="Oakley T.H."/>
            <person name="Tokishita S."/>
            <person name="Aerts A."/>
            <person name="Arnold G.J."/>
            <person name="Basu M.K."/>
            <person name="Bauer D.J."/>
            <person name="Caceres C.E."/>
            <person name="Carmel L."/>
            <person name="Casola C."/>
            <person name="Choi J.H."/>
            <person name="Detter J.C."/>
            <person name="Dong Q."/>
            <person name="Dusheyko S."/>
            <person name="Eads B.D."/>
            <person name="Frohlich T."/>
            <person name="Geiler-Samerotte K.A."/>
            <person name="Gerlach D."/>
            <person name="Hatcher P."/>
            <person name="Jogdeo S."/>
            <person name="Krijgsveld J."/>
            <person name="Kriventseva E.V."/>
            <person name="Kultz D."/>
            <person name="Laforsch C."/>
            <person name="Lindquist E."/>
            <person name="Lopez J."/>
            <person name="Manak J.R."/>
            <person name="Muller J."/>
            <person name="Pangilinan J."/>
            <person name="Patwardhan R.P."/>
            <person name="Pitluck S."/>
            <person name="Pritham E.J."/>
            <person name="Rechtsteiner A."/>
            <person name="Rho M."/>
            <person name="Rogozin I.B."/>
            <person name="Sakarya O."/>
            <person name="Salamov A."/>
            <person name="Schaack S."/>
            <person name="Shapiro H."/>
            <person name="Shiga Y."/>
            <person name="Skalitzky C."/>
            <person name="Smith Z."/>
            <person name="Souvorov A."/>
            <person name="Sung W."/>
            <person name="Tang Z."/>
            <person name="Tsuchiya D."/>
            <person name="Tu H."/>
            <person name="Vos H."/>
            <person name="Wang M."/>
            <person name="Wolf Y.I."/>
            <person name="Yamagata H."/>
            <person name="Yamada T."/>
            <person name="Ye Y."/>
            <person name="Shaw J.R."/>
            <person name="Andrews J."/>
            <person name="Crease T.J."/>
            <person name="Tang H."/>
            <person name="Lucas S.M."/>
            <person name="Robertson H.M."/>
            <person name="Bork P."/>
            <person name="Koonin E.V."/>
            <person name="Zdobnov E.M."/>
            <person name="Grigoriev I.V."/>
            <person name="Lynch M."/>
            <person name="Boore J.L."/>
        </authorList>
    </citation>
    <scope>NUCLEOTIDE SEQUENCE [LARGE SCALE GENOMIC DNA]</scope>
</reference>
<dbReference type="GO" id="GO:0015276">
    <property type="term" value="F:ligand-gated monoatomic ion channel activity"/>
    <property type="evidence" value="ECO:0007669"/>
    <property type="project" value="InterPro"/>
</dbReference>
<dbReference type="EMBL" id="GL732704">
    <property type="protein sequence ID" value="EFX66413.1"/>
    <property type="molecule type" value="Genomic_DNA"/>
</dbReference>
<dbReference type="GO" id="GO:0005886">
    <property type="term" value="C:plasma membrane"/>
    <property type="evidence" value="ECO:0007669"/>
    <property type="project" value="UniProtKB-SubCell"/>
</dbReference>
<dbReference type="PhylomeDB" id="E9HPB3"/>
<dbReference type="OrthoDB" id="9997229at2759"/>
<keyword evidence="6 9" id="KW-0472">Membrane</keyword>
<sequence length="306" mass="34070">MIIGQIVQSIGRLRYFEIVHAWIYSEPAFLLPMPQVVQNNVDAVIKPFQTWVWVALAAASVTFIGTLLYLKKQMTVKMKPFVQFKESLYMYAIGTLLNQGGYISCKMTSIRLAAGAWCLLAFVLVTVYNGVLISYVTAILDAPPLINSVEDVLAKSDIRLVVDRGQAIDIIFTVLAVKALKEAMKEDYQLTHKCSMIIGADRGRSHVPAGFVLRKRSPYLEMFNRGTLMLQETGLILKWEAEFEADTKPCHSNIKSNHAFGKTSDQQRAPLVRLSLANLAGAFVVLAIGCLISFLAFLTEIVAMHH</sequence>
<evidence type="ECO:0000313" key="11">
    <source>
        <dbReference type="EMBL" id="EFX66413.1"/>
    </source>
</evidence>
<evidence type="ECO:0000259" key="10">
    <source>
        <dbReference type="Pfam" id="PF00060"/>
    </source>
</evidence>
<comment type="similarity">
    <text evidence="2">Belongs to the glutamate-gated ion channel (TC 1.A.10.1) family.</text>
</comment>
<evidence type="ECO:0000256" key="9">
    <source>
        <dbReference type="SAM" id="Phobius"/>
    </source>
</evidence>
<dbReference type="Proteomes" id="UP000000305">
    <property type="component" value="Unassembled WGS sequence"/>
</dbReference>
<keyword evidence="7" id="KW-0675">Receptor</keyword>
<evidence type="ECO:0000256" key="5">
    <source>
        <dbReference type="ARBA" id="ARBA00022989"/>
    </source>
</evidence>
<name>E9HPB3_DAPPU</name>
<evidence type="ECO:0000256" key="3">
    <source>
        <dbReference type="ARBA" id="ARBA00022475"/>
    </source>
</evidence>
<proteinExistence type="inferred from homology"/>
<evidence type="ECO:0000256" key="4">
    <source>
        <dbReference type="ARBA" id="ARBA00022692"/>
    </source>
</evidence>
<feature type="transmembrane region" description="Helical" evidence="9">
    <location>
        <begin position="276"/>
        <end position="298"/>
    </location>
</feature>
<dbReference type="Gene3D" id="1.10.287.70">
    <property type="match status" value="1"/>
</dbReference>
<evidence type="ECO:0000256" key="7">
    <source>
        <dbReference type="ARBA" id="ARBA00023170"/>
    </source>
</evidence>
<dbReference type="GO" id="GO:0050906">
    <property type="term" value="P:detection of stimulus involved in sensory perception"/>
    <property type="evidence" value="ECO:0007669"/>
    <property type="project" value="UniProtKB-ARBA"/>
</dbReference>